<comment type="caution">
    <text evidence="3">The sequence shown here is derived from an EMBL/GenBank/DDBJ whole genome shotgun (WGS) entry which is preliminary data.</text>
</comment>
<name>A0A8T0DHX8_9TREM</name>
<evidence type="ECO:0000313" key="4">
    <source>
        <dbReference type="Proteomes" id="UP000699462"/>
    </source>
</evidence>
<dbReference type="InterPro" id="IPR001478">
    <property type="entry name" value="PDZ"/>
</dbReference>
<proteinExistence type="predicted"/>
<dbReference type="Proteomes" id="UP000699462">
    <property type="component" value="Unassembled WGS sequence"/>
</dbReference>
<protein>
    <recommendedName>
        <fullName evidence="2">PDZ domain-containing protein</fullName>
    </recommendedName>
</protein>
<feature type="compositionally biased region" description="Polar residues" evidence="1">
    <location>
        <begin position="791"/>
        <end position="805"/>
    </location>
</feature>
<evidence type="ECO:0000259" key="2">
    <source>
        <dbReference type="PROSITE" id="PS50106"/>
    </source>
</evidence>
<dbReference type="InterPro" id="IPR036034">
    <property type="entry name" value="PDZ_sf"/>
</dbReference>
<feature type="compositionally biased region" description="Basic and acidic residues" evidence="1">
    <location>
        <begin position="606"/>
        <end position="620"/>
    </location>
</feature>
<evidence type="ECO:0000256" key="1">
    <source>
        <dbReference type="SAM" id="MobiDB-lite"/>
    </source>
</evidence>
<dbReference type="OrthoDB" id="6271159at2759"/>
<feature type="compositionally biased region" description="Basic and acidic residues" evidence="1">
    <location>
        <begin position="666"/>
        <end position="677"/>
    </location>
</feature>
<sequence>MSANQMPRRVLSIKPCMELVDSGAVIEFTPPKAIIAKDVAPEEIPKRYRLPTMKRVLHIDLYLPDLKPIPDEWQRSKSLKWPMRLFSCSAVADSRNHPRLGSSFNKLTTTHRSKYITTELATCPHDKWCRANPRQQPRNGELWYRMTAHRVQISILLELKTGLMVHQENTPMGSPRLSTESLLTSSESSAASVTSINRCPHYYYWDSGKLTHPIDFQASRLIVTNEKITCYFAISETNKRLPVWTKEELDHLENVSLNLELMDKKMRKMVARRSTTHIYKTVPPALDPSLVPPCNLFVSANEADVMYYQVTLNRKPGQSLGLTLVERPLPSSCASVDSYTSQGTGLFIKCVTSGGLAEQSNKLKVGDQILAINSVSVLVSSSSAGSKKNVNHPRGMMNSGDPLSDNSKCDNPPSNTFLPDNAFSAQFDATDTRSTEFLNNPLAAGFTAYPFAMRLLRQAIGPVHLYMKRVEPTRIYVYPRATETTTDKLATLACPQSDSTTEFSDQNIKDRTLENLPLHEGVVEQKKHQGESTPQVHSEQCTEVSERAISYEVTEETIQLSKSEAQPSVICVSSPDDEKSSHKRNNSVIPLFGTQSEDNPVKPNTLKRETDASGEDLTKNDMADVDIQHSRLIAQTDGMLANWFQWTDCKQGEKLMNPGKTTQTLKDPRKPPAHDNRKQTFQCTHANSSVVVKESIHKQHRHKYRMGDHRRSYNQTVLAKSSPRIVSRDAELRQRLRNELKTTNLLERHTQRIQGTTRIRTASIERRGYEGLGLQKQNEPRDRDNFAGNLPTKQPGASQGSNRLGQSKLQERLNALEEYFSKNMPPVSLSPHSPADVNEVNAFHAMLENLTDEEWELLLGVVVQPDDLIQEQLVLKVVSDSPSSKPIPDAQPPLTDKFVSATKRQKTSTFPRYNPRTVVNVSGSLPAGTKSRICVNSGLSSGDVCHRNRIRLREKVL</sequence>
<evidence type="ECO:0000313" key="3">
    <source>
        <dbReference type="EMBL" id="KAF8566956.1"/>
    </source>
</evidence>
<accession>A0A8T0DHX8</accession>
<gene>
    <name evidence="3" type="ORF">P879_02555</name>
</gene>
<dbReference type="SMART" id="SM00228">
    <property type="entry name" value="PDZ"/>
    <property type="match status" value="1"/>
</dbReference>
<dbReference type="SUPFAM" id="SSF50156">
    <property type="entry name" value="PDZ domain-like"/>
    <property type="match status" value="1"/>
</dbReference>
<organism evidence="3 4">
    <name type="scientific">Paragonimus westermani</name>
    <dbReference type="NCBI Taxonomy" id="34504"/>
    <lineage>
        <taxon>Eukaryota</taxon>
        <taxon>Metazoa</taxon>
        <taxon>Spiralia</taxon>
        <taxon>Lophotrochozoa</taxon>
        <taxon>Platyhelminthes</taxon>
        <taxon>Trematoda</taxon>
        <taxon>Digenea</taxon>
        <taxon>Plagiorchiida</taxon>
        <taxon>Troglotremata</taxon>
        <taxon>Troglotrematidae</taxon>
        <taxon>Paragonimus</taxon>
    </lineage>
</organism>
<dbReference type="PROSITE" id="PS50106">
    <property type="entry name" value="PDZ"/>
    <property type="match status" value="1"/>
</dbReference>
<dbReference type="AlphaFoldDB" id="A0A8T0DHX8"/>
<dbReference type="EMBL" id="JTDF01004372">
    <property type="protein sequence ID" value="KAF8566956.1"/>
    <property type="molecule type" value="Genomic_DNA"/>
</dbReference>
<feature type="region of interest" description="Disordered" evidence="1">
    <location>
        <begin position="770"/>
        <end position="805"/>
    </location>
</feature>
<dbReference type="CDD" id="cd00136">
    <property type="entry name" value="PDZ_canonical"/>
    <property type="match status" value="1"/>
</dbReference>
<dbReference type="Pfam" id="PF00595">
    <property type="entry name" value="PDZ"/>
    <property type="match status" value="1"/>
</dbReference>
<feature type="domain" description="PDZ" evidence="2">
    <location>
        <begin position="309"/>
        <end position="377"/>
    </location>
</feature>
<dbReference type="Gene3D" id="2.30.42.10">
    <property type="match status" value="1"/>
</dbReference>
<feature type="region of interest" description="Disordered" evidence="1">
    <location>
        <begin position="386"/>
        <end position="407"/>
    </location>
</feature>
<keyword evidence="4" id="KW-1185">Reference proteome</keyword>
<feature type="region of interest" description="Disordered" evidence="1">
    <location>
        <begin position="654"/>
        <end position="677"/>
    </location>
</feature>
<feature type="region of interest" description="Disordered" evidence="1">
    <location>
        <begin position="590"/>
        <end position="620"/>
    </location>
</feature>
<reference evidence="3 4" key="1">
    <citation type="submission" date="2019-07" db="EMBL/GenBank/DDBJ databases">
        <title>Annotation for the trematode Paragonimus westermani.</title>
        <authorList>
            <person name="Choi Y.-J."/>
        </authorList>
    </citation>
    <scope>NUCLEOTIDE SEQUENCE [LARGE SCALE GENOMIC DNA]</scope>
    <source>
        <strain evidence="3">180907_Pwestermani</strain>
    </source>
</reference>